<evidence type="ECO:0000313" key="2">
    <source>
        <dbReference type="EMBL" id="KAJ7977132.1"/>
    </source>
</evidence>
<accession>A0AAD7Q9D3</accession>
<dbReference type="KEGG" id="qsa:O6P43_006811"/>
<reference evidence="2" key="1">
    <citation type="journal article" date="2023" name="Science">
        <title>Elucidation of the pathway for biosynthesis of saponin adjuvants from the soapbark tree.</title>
        <authorList>
            <person name="Reed J."/>
            <person name="Orme A."/>
            <person name="El-Demerdash A."/>
            <person name="Owen C."/>
            <person name="Martin L.B.B."/>
            <person name="Misra R.C."/>
            <person name="Kikuchi S."/>
            <person name="Rejzek M."/>
            <person name="Martin A.C."/>
            <person name="Harkess A."/>
            <person name="Leebens-Mack J."/>
            <person name="Louveau T."/>
            <person name="Stephenson M.J."/>
            <person name="Osbourn A."/>
        </authorList>
    </citation>
    <scope>NUCLEOTIDE SEQUENCE</scope>
    <source>
        <strain evidence="2">S10</strain>
    </source>
</reference>
<dbReference type="Pfam" id="PF07734">
    <property type="entry name" value="FBA_1"/>
    <property type="match status" value="1"/>
</dbReference>
<dbReference type="NCBIfam" id="TIGR01640">
    <property type="entry name" value="F_box_assoc_1"/>
    <property type="match status" value="1"/>
</dbReference>
<dbReference type="InterPro" id="IPR017451">
    <property type="entry name" value="F-box-assoc_interact_dom"/>
</dbReference>
<dbReference type="InterPro" id="IPR006527">
    <property type="entry name" value="F-box-assoc_dom_typ1"/>
</dbReference>
<dbReference type="Pfam" id="PF00646">
    <property type="entry name" value="F-box"/>
    <property type="match status" value="1"/>
</dbReference>
<dbReference type="Proteomes" id="UP001163823">
    <property type="component" value="Chromosome 3"/>
</dbReference>
<dbReference type="SMART" id="SM00256">
    <property type="entry name" value="FBOX"/>
    <property type="match status" value="1"/>
</dbReference>
<protein>
    <submittedName>
        <fullName evidence="2">F-box protein</fullName>
    </submittedName>
</protein>
<dbReference type="InterPro" id="IPR001810">
    <property type="entry name" value="F-box_dom"/>
</dbReference>
<dbReference type="Gene3D" id="1.20.1280.50">
    <property type="match status" value="1"/>
</dbReference>
<feature type="domain" description="F-box" evidence="1">
    <location>
        <begin position="6"/>
        <end position="50"/>
    </location>
</feature>
<proteinExistence type="predicted"/>
<dbReference type="PANTHER" id="PTHR31111:SF136">
    <property type="entry name" value="F-BOX ASSOCIATED DOMAIN-CONTAINING PROTEIN"/>
    <property type="match status" value="1"/>
</dbReference>
<dbReference type="SUPFAM" id="SSF81383">
    <property type="entry name" value="F-box domain"/>
    <property type="match status" value="1"/>
</dbReference>
<dbReference type="CDD" id="cd09917">
    <property type="entry name" value="F-box_SF"/>
    <property type="match status" value="1"/>
</dbReference>
<dbReference type="PANTHER" id="PTHR31111">
    <property type="entry name" value="BNAA05G37150D PROTEIN-RELATED"/>
    <property type="match status" value="1"/>
</dbReference>
<sequence length="370" mass="42363">MGKARCIGVDNLPEELLLNVMSRLGTRNLCISSCVCKQWSNLVSNILQKRSEQNPRLLMAKKEQIQSIIQSINSHKLPQLSSLGWDELNDDSIEPRYESYASENLIGYSSNRFTADANAVVYFDDGYEHHCYLYNTISKEFFALPDCSCPVDYDIMSVAFGYLASTKEFKVAGWFNKYDVICKIITVGKNDDWRVINCPFKNINICCQQGLMGNEAFHWMICDCSYGENDPIIVSLNLVTEELTTILPPPYHSCEVYDHPGMAIGSLRGFFFLSCQQKSAAGLDKIMEIWLLKQNKLWEREFNIILMPNWFCHGPCPLVPLYEHDGDLLLCGIWDNELLFYDTERKIMRQVGGQIKKRGFHLSILSSISF</sequence>
<evidence type="ECO:0000259" key="1">
    <source>
        <dbReference type="PROSITE" id="PS50181"/>
    </source>
</evidence>
<keyword evidence="3" id="KW-1185">Reference proteome</keyword>
<dbReference type="PROSITE" id="PS50181">
    <property type="entry name" value="FBOX"/>
    <property type="match status" value="1"/>
</dbReference>
<dbReference type="InterPro" id="IPR036047">
    <property type="entry name" value="F-box-like_dom_sf"/>
</dbReference>
<dbReference type="EMBL" id="JARAOO010000003">
    <property type="protein sequence ID" value="KAJ7977132.1"/>
    <property type="molecule type" value="Genomic_DNA"/>
</dbReference>
<comment type="caution">
    <text evidence="2">The sequence shown here is derived from an EMBL/GenBank/DDBJ whole genome shotgun (WGS) entry which is preliminary data.</text>
</comment>
<evidence type="ECO:0000313" key="3">
    <source>
        <dbReference type="Proteomes" id="UP001163823"/>
    </source>
</evidence>
<name>A0AAD7Q9D3_QUISA</name>
<organism evidence="2 3">
    <name type="scientific">Quillaja saponaria</name>
    <name type="common">Soap bark tree</name>
    <dbReference type="NCBI Taxonomy" id="32244"/>
    <lineage>
        <taxon>Eukaryota</taxon>
        <taxon>Viridiplantae</taxon>
        <taxon>Streptophyta</taxon>
        <taxon>Embryophyta</taxon>
        <taxon>Tracheophyta</taxon>
        <taxon>Spermatophyta</taxon>
        <taxon>Magnoliopsida</taxon>
        <taxon>eudicotyledons</taxon>
        <taxon>Gunneridae</taxon>
        <taxon>Pentapetalae</taxon>
        <taxon>rosids</taxon>
        <taxon>fabids</taxon>
        <taxon>Fabales</taxon>
        <taxon>Quillajaceae</taxon>
        <taxon>Quillaja</taxon>
    </lineage>
</organism>
<gene>
    <name evidence="2" type="ORF">O6P43_006811</name>
</gene>
<dbReference type="AlphaFoldDB" id="A0AAD7Q9D3"/>